<feature type="domain" description="Carboxylesterase type B" evidence="4">
    <location>
        <begin position="2"/>
        <end position="66"/>
    </location>
</feature>
<dbReference type="InterPro" id="IPR050309">
    <property type="entry name" value="Type-B_Carboxylest/Lipase"/>
</dbReference>
<dbReference type="OrthoDB" id="408631at2759"/>
<keyword evidence="2 3" id="KW-0378">Hydrolase</keyword>
<feature type="non-terminal residue" evidence="5">
    <location>
        <position position="1"/>
    </location>
</feature>
<keyword evidence="6" id="KW-1185">Reference proteome</keyword>
<name>A0A8E2DDZ1_9APHY</name>
<evidence type="ECO:0000313" key="6">
    <source>
        <dbReference type="Proteomes" id="UP000250043"/>
    </source>
</evidence>
<evidence type="ECO:0000259" key="4">
    <source>
        <dbReference type="Pfam" id="PF00135"/>
    </source>
</evidence>
<dbReference type="EC" id="3.1.1.-" evidence="3"/>
<sequence length="66" mass="7225">VGNLGLHDQRQALCWIQQYINFFGGNPMEVTIWGKSAGSWSVTNQMLTNGGNTEGLFRAAFMESGS</sequence>
<organism evidence="5 6">
    <name type="scientific">Obba rivulosa</name>
    <dbReference type="NCBI Taxonomy" id="1052685"/>
    <lineage>
        <taxon>Eukaryota</taxon>
        <taxon>Fungi</taxon>
        <taxon>Dikarya</taxon>
        <taxon>Basidiomycota</taxon>
        <taxon>Agaricomycotina</taxon>
        <taxon>Agaricomycetes</taxon>
        <taxon>Polyporales</taxon>
        <taxon>Gelatoporiaceae</taxon>
        <taxon>Obba</taxon>
    </lineage>
</organism>
<evidence type="ECO:0000256" key="1">
    <source>
        <dbReference type="ARBA" id="ARBA00005964"/>
    </source>
</evidence>
<protein>
    <recommendedName>
        <fullName evidence="3">Carboxylic ester hydrolase</fullName>
        <ecNumber evidence="3">3.1.1.-</ecNumber>
    </recommendedName>
</protein>
<dbReference type="Gene3D" id="3.40.50.1820">
    <property type="entry name" value="alpha/beta hydrolase"/>
    <property type="match status" value="1"/>
</dbReference>
<dbReference type="Proteomes" id="UP000250043">
    <property type="component" value="Unassembled WGS sequence"/>
</dbReference>
<dbReference type="PANTHER" id="PTHR11559">
    <property type="entry name" value="CARBOXYLESTERASE"/>
    <property type="match status" value="1"/>
</dbReference>
<dbReference type="Pfam" id="PF00135">
    <property type="entry name" value="COesterase"/>
    <property type="match status" value="1"/>
</dbReference>
<dbReference type="InterPro" id="IPR002018">
    <property type="entry name" value="CarbesteraseB"/>
</dbReference>
<proteinExistence type="inferred from homology"/>
<evidence type="ECO:0000313" key="5">
    <source>
        <dbReference type="EMBL" id="OCH84265.1"/>
    </source>
</evidence>
<gene>
    <name evidence="5" type="ORF">OBBRIDRAFT_711654</name>
</gene>
<evidence type="ECO:0000256" key="2">
    <source>
        <dbReference type="ARBA" id="ARBA00022801"/>
    </source>
</evidence>
<dbReference type="AlphaFoldDB" id="A0A8E2DDZ1"/>
<dbReference type="InterPro" id="IPR029058">
    <property type="entry name" value="AB_hydrolase_fold"/>
</dbReference>
<dbReference type="PROSITE" id="PS00122">
    <property type="entry name" value="CARBOXYLESTERASE_B_1"/>
    <property type="match status" value="1"/>
</dbReference>
<reference evidence="5 6" key="1">
    <citation type="submission" date="2016-07" db="EMBL/GenBank/DDBJ databases">
        <title>Draft genome of the white-rot fungus Obba rivulosa 3A-2.</title>
        <authorList>
            <consortium name="DOE Joint Genome Institute"/>
            <person name="Miettinen O."/>
            <person name="Riley R."/>
            <person name="Acob R."/>
            <person name="Barry K."/>
            <person name="Cullen D."/>
            <person name="De Vries R."/>
            <person name="Hainaut M."/>
            <person name="Hatakka A."/>
            <person name="Henrissat B."/>
            <person name="Hilden K."/>
            <person name="Kuo R."/>
            <person name="Labutti K."/>
            <person name="Lipzen A."/>
            <person name="Makela M.R."/>
            <person name="Sandor L."/>
            <person name="Spatafora J.W."/>
            <person name="Grigoriev I.V."/>
            <person name="Hibbett D.S."/>
        </authorList>
    </citation>
    <scope>NUCLEOTIDE SEQUENCE [LARGE SCALE GENOMIC DNA]</scope>
    <source>
        <strain evidence="5 6">3A-2</strain>
    </source>
</reference>
<dbReference type="GO" id="GO:0016787">
    <property type="term" value="F:hydrolase activity"/>
    <property type="evidence" value="ECO:0007669"/>
    <property type="project" value="UniProtKB-KW"/>
</dbReference>
<accession>A0A8E2DDZ1</accession>
<feature type="non-terminal residue" evidence="5">
    <location>
        <position position="66"/>
    </location>
</feature>
<dbReference type="InterPro" id="IPR019826">
    <property type="entry name" value="Carboxylesterase_B_AS"/>
</dbReference>
<comment type="similarity">
    <text evidence="1 3">Belongs to the type-B carboxylesterase/lipase family.</text>
</comment>
<dbReference type="EMBL" id="KV722697">
    <property type="protein sequence ID" value="OCH84265.1"/>
    <property type="molecule type" value="Genomic_DNA"/>
</dbReference>
<dbReference type="SUPFAM" id="SSF53474">
    <property type="entry name" value="alpha/beta-Hydrolases"/>
    <property type="match status" value="1"/>
</dbReference>
<evidence type="ECO:0000256" key="3">
    <source>
        <dbReference type="RuleBase" id="RU361235"/>
    </source>
</evidence>